<evidence type="ECO:0000256" key="1">
    <source>
        <dbReference type="ARBA" id="ARBA00004651"/>
    </source>
</evidence>
<protein>
    <submittedName>
        <fullName evidence="8">DMT family transporter</fullName>
    </submittedName>
</protein>
<feature type="transmembrane region" description="Helical" evidence="6">
    <location>
        <begin position="33"/>
        <end position="57"/>
    </location>
</feature>
<dbReference type="InterPro" id="IPR050638">
    <property type="entry name" value="AA-Vitamin_Transporters"/>
</dbReference>
<feature type="transmembrane region" description="Helical" evidence="6">
    <location>
        <begin position="250"/>
        <end position="267"/>
    </location>
</feature>
<accession>A0A921SUP6</accession>
<feature type="domain" description="EamA" evidence="7">
    <location>
        <begin position="154"/>
        <end position="291"/>
    </location>
</feature>
<feature type="transmembrane region" description="Helical" evidence="6">
    <location>
        <begin position="69"/>
        <end position="90"/>
    </location>
</feature>
<organism evidence="8 9">
    <name type="scientific">Barnesiella viscericola</name>
    <dbReference type="NCBI Taxonomy" id="397865"/>
    <lineage>
        <taxon>Bacteria</taxon>
        <taxon>Pseudomonadati</taxon>
        <taxon>Bacteroidota</taxon>
        <taxon>Bacteroidia</taxon>
        <taxon>Bacteroidales</taxon>
        <taxon>Barnesiellaceae</taxon>
        <taxon>Barnesiella</taxon>
    </lineage>
</organism>
<reference evidence="8" key="2">
    <citation type="submission" date="2021-09" db="EMBL/GenBank/DDBJ databases">
        <authorList>
            <person name="Gilroy R."/>
        </authorList>
    </citation>
    <scope>NUCLEOTIDE SEQUENCE</scope>
    <source>
        <strain evidence="8">CHK121-7720</strain>
    </source>
</reference>
<keyword evidence="5 6" id="KW-0472">Membrane</keyword>
<proteinExistence type="predicted"/>
<feature type="transmembrane region" description="Helical" evidence="6">
    <location>
        <begin position="185"/>
        <end position="206"/>
    </location>
</feature>
<gene>
    <name evidence="8" type="ORF">K8U91_05485</name>
</gene>
<evidence type="ECO:0000256" key="3">
    <source>
        <dbReference type="ARBA" id="ARBA00022692"/>
    </source>
</evidence>
<dbReference type="InterPro" id="IPR000620">
    <property type="entry name" value="EamA_dom"/>
</dbReference>
<feature type="transmembrane region" description="Helical" evidence="6">
    <location>
        <begin position="273"/>
        <end position="291"/>
    </location>
</feature>
<dbReference type="AlphaFoldDB" id="A0A921SUP6"/>
<evidence type="ECO:0000313" key="8">
    <source>
        <dbReference type="EMBL" id="HJG88911.1"/>
    </source>
</evidence>
<dbReference type="RefSeq" id="WP_273306004.1">
    <property type="nucleotide sequence ID" value="NZ_DYUD01000017.1"/>
</dbReference>
<dbReference type="SUPFAM" id="SSF103481">
    <property type="entry name" value="Multidrug resistance efflux transporter EmrE"/>
    <property type="match status" value="2"/>
</dbReference>
<keyword evidence="2" id="KW-1003">Cell membrane</keyword>
<evidence type="ECO:0000256" key="5">
    <source>
        <dbReference type="ARBA" id="ARBA00023136"/>
    </source>
</evidence>
<dbReference type="Pfam" id="PF00892">
    <property type="entry name" value="EamA"/>
    <property type="match status" value="2"/>
</dbReference>
<keyword evidence="3 6" id="KW-0812">Transmembrane</keyword>
<evidence type="ECO:0000256" key="4">
    <source>
        <dbReference type="ARBA" id="ARBA00022989"/>
    </source>
</evidence>
<evidence type="ECO:0000259" key="7">
    <source>
        <dbReference type="Pfam" id="PF00892"/>
    </source>
</evidence>
<evidence type="ECO:0000256" key="6">
    <source>
        <dbReference type="SAM" id="Phobius"/>
    </source>
</evidence>
<dbReference type="GO" id="GO:0005886">
    <property type="term" value="C:plasma membrane"/>
    <property type="evidence" value="ECO:0007669"/>
    <property type="project" value="UniProtKB-SubCell"/>
</dbReference>
<keyword evidence="4 6" id="KW-1133">Transmembrane helix</keyword>
<feature type="transmembrane region" description="Helical" evidence="6">
    <location>
        <begin position="218"/>
        <end position="238"/>
    </location>
</feature>
<name>A0A921SUP6_9BACT</name>
<feature type="transmembrane region" description="Helical" evidence="6">
    <location>
        <begin position="155"/>
        <end position="173"/>
    </location>
</feature>
<feature type="transmembrane region" description="Helical" evidence="6">
    <location>
        <begin position="123"/>
        <end position="143"/>
    </location>
</feature>
<evidence type="ECO:0000313" key="9">
    <source>
        <dbReference type="Proteomes" id="UP000757103"/>
    </source>
</evidence>
<comment type="subcellular location">
    <subcellularLocation>
        <location evidence="1">Cell membrane</location>
        <topology evidence="1">Multi-pass membrane protein</topology>
    </subcellularLocation>
</comment>
<evidence type="ECO:0000256" key="2">
    <source>
        <dbReference type="ARBA" id="ARBA00022475"/>
    </source>
</evidence>
<reference evidence="8" key="1">
    <citation type="journal article" date="2021" name="PeerJ">
        <title>Extensive microbial diversity within the chicken gut microbiome revealed by metagenomics and culture.</title>
        <authorList>
            <person name="Gilroy R."/>
            <person name="Ravi A."/>
            <person name="Getino M."/>
            <person name="Pursley I."/>
            <person name="Horton D.L."/>
            <person name="Alikhan N.F."/>
            <person name="Baker D."/>
            <person name="Gharbi K."/>
            <person name="Hall N."/>
            <person name="Watson M."/>
            <person name="Adriaenssens E.M."/>
            <person name="Foster-Nyarko E."/>
            <person name="Jarju S."/>
            <person name="Secka A."/>
            <person name="Antonio M."/>
            <person name="Oren A."/>
            <person name="Chaudhuri R.R."/>
            <person name="La Ragione R."/>
            <person name="Hildebrand F."/>
            <person name="Pallen M.J."/>
        </authorList>
    </citation>
    <scope>NUCLEOTIDE SEQUENCE</scope>
    <source>
        <strain evidence="8">CHK121-7720</strain>
    </source>
</reference>
<dbReference type="PANTHER" id="PTHR32322:SF18">
    <property type="entry name" value="S-ADENOSYLMETHIONINE_S-ADENOSYLHOMOCYSTEINE TRANSPORTER"/>
    <property type="match status" value="1"/>
</dbReference>
<dbReference type="PANTHER" id="PTHR32322">
    <property type="entry name" value="INNER MEMBRANE TRANSPORTER"/>
    <property type="match status" value="1"/>
</dbReference>
<dbReference type="InterPro" id="IPR037185">
    <property type="entry name" value="EmrE-like"/>
</dbReference>
<feature type="transmembrane region" description="Helical" evidence="6">
    <location>
        <begin position="96"/>
        <end position="116"/>
    </location>
</feature>
<comment type="caution">
    <text evidence="8">The sequence shown here is derived from an EMBL/GenBank/DDBJ whole genome shotgun (WGS) entry which is preliminary data.</text>
</comment>
<sequence length="312" mass="34430">MQNKVAMANWAMVVSKVFGGLNVNALHYLLPLWLAPLTGATFRCVFAAVAFWILGWFARPEKASTRDKWILFVMGAVGIYGYMFSYLMGLSKTTPVSAAIFTSMQPIWVFVISVLFMHERISLLKVVGILVGLGGALLCILTQKSDDLASDALAGNLFCLMSSIIYAIYLGLSNRFLKRTGTYTLMRYTFSGAAFSSLIVMAFTGYDAPLFESPLHLWPLALLLFVLIFPTVLSYLLVPVGLRYLKTTVVAIYGYLILMVASLTSFLTGQDRFNWTQVLAMVLICVGVYAVEIAENRGTRAPTSHLHSSPHA</sequence>
<dbReference type="EMBL" id="DYUD01000017">
    <property type="protein sequence ID" value="HJG88911.1"/>
    <property type="molecule type" value="Genomic_DNA"/>
</dbReference>
<feature type="domain" description="EamA" evidence="7">
    <location>
        <begin position="34"/>
        <end position="139"/>
    </location>
</feature>
<feature type="transmembrane region" description="Helical" evidence="6">
    <location>
        <begin position="7"/>
        <end position="27"/>
    </location>
</feature>
<dbReference type="Gene3D" id="1.10.3730.20">
    <property type="match status" value="1"/>
</dbReference>
<dbReference type="Proteomes" id="UP000757103">
    <property type="component" value="Unassembled WGS sequence"/>
</dbReference>